<keyword evidence="3" id="KW-1185">Reference proteome</keyword>
<comment type="caution">
    <text evidence="2">The sequence shown here is derived from an EMBL/GenBank/DDBJ whole genome shotgun (WGS) entry which is preliminary data.</text>
</comment>
<organism evidence="2 3">
    <name type="scientific">Trema orientale</name>
    <name type="common">Charcoal tree</name>
    <name type="synonym">Celtis orientalis</name>
    <dbReference type="NCBI Taxonomy" id="63057"/>
    <lineage>
        <taxon>Eukaryota</taxon>
        <taxon>Viridiplantae</taxon>
        <taxon>Streptophyta</taxon>
        <taxon>Embryophyta</taxon>
        <taxon>Tracheophyta</taxon>
        <taxon>Spermatophyta</taxon>
        <taxon>Magnoliopsida</taxon>
        <taxon>eudicotyledons</taxon>
        <taxon>Gunneridae</taxon>
        <taxon>Pentapetalae</taxon>
        <taxon>rosids</taxon>
        <taxon>fabids</taxon>
        <taxon>Rosales</taxon>
        <taxon>Cannabaceae</taxon>
        <taxon>Trema</taxon>
    </lineage>
</organism>
<dbReference type="InParanoid" id="A0A2P5EEZ0"/>
<dbReference type="AlphaFoldDB" id="A0A2P5EEZ0"/>
<evidence type="ECO:0000313" key="2">
    <source>
        <dbReference type="EMBL" id="PON84113.1"/>
    </source>
</evidence>
<dbReference type="EMBL" id="JXTC01000168">
    <property type="protein sequence ID" value="PON84113.1"/>
    <property type="molecule type" value="Genomic_DNA"/>
</dbReference>
<evidence type="ECO:0000256" key="1">
    <source>
        <dbReference type="SAM" id="Phobius"/>
    </source>
</evidence>
<evidence type="ECO:0008006" key="4">
    <source>
        <dbReference type="Google" id="ProtNLM"/>
    </source>
</evidence>
<gene>
    <name evidence="2" type="ORF">TorRG33x02_201230</name>
</gene>
<proteinExistence type="predicted"/>
<feature type="transmembrane region" description="Helical" evidence="1">
    <location>
        <begin position="16"/>
        <end position="35"/>
    </location>
</feature>
<evidence type="ECO:0000313" key="3">
    <source>
        <dbReference type="Proteomes" id="UP000237000"/>
    </source>
</evidence>
<sequence length="101" mass="11709">MGFTRPRLISFGKNQGIFQITYYFLFSLSLFFFLAKSSNRPPMGITYIFFFKKKIIRKYAHCSHKEEIVPLAKQIESRPHLNPKALWGPPLSHPHLPSAGK</sequence>
<accession>A0A2P5EEZ0</accession>
<keyword evidence="1" id="KW-0472">Membrane</keyword>
<protein>
    <recommendedName>
        <fullName evidence="4">Transmembrane protein</fullName>
    </recommendedName>
</protein>
<name>A0A2P5EEZ0_TREOI</name>
<keyword evidence="1" id="KW-1133">Transmembrane helix</keyword>
<dbReference type="Proteomes" id="UP000237000">
    <property type="component" value="Unassembled WGS sequence"/>
</dbReference>
<keyword evidence="1" id="KW-0812">Transmembrane</keyword>
<dbReference type="OrthoDB" id="10603134at2759"/>
<reference evidence="3" key="1">
    <citation type="submission" date="2016-06" db="EMBL/GenBank/DDBJ databases">
        <title>Parallel loss of symbiosis genes in relatives of nitrogen-fixing non-legume Parasponia.</title>
        <authorList>
            <person name="Van Velzen R."/>
            <person name="Holmer R."/>
            <person name="Bu F."/>
            <person name="Rutten L."/>
            <person name="Van Zeijl A."/>
            <person name="Liu W."/>
            <person name="Santuari L."/>
            <person name="Cao Q."/>
            <person name="Sharma T."/>
            <person name="Shen D."/>
            <person name="Roswanjaya Y."/>
            <person name="Wardhani T."/>
            <person name="Kalhor M.S."/>
            <person name="Jansen J."/>
            <person name="Van den Hoogen J."/>
            <person name="Gungor B."/>
            <person name="Hartog M."/>
            <person name="Hontelez J."/>
            <person name="Verver J."/>
            <person name="Yang W.-C."/>
            <person name="Schijlen E."/>
            <person name="Repin R."/>
            <person name="Schilthuizen M."/>
            <person name="Schranz E."/>
            <person name="Heidstra R."/>
            <person name="Miyata K."/>
            <person name="Fedorova E."/>
            <person name="Kohlen W."/>
            <person name="Bisseling T."/>
            <person name="Smit S."/>
            <person name="Geurts R."/>
        </authorList>
    </citation>
    <scope>NUCLEOTIDE SEQUENCE [LARGE SCALE GENOMIC DNA]</scope>
    <source>
        <strain evidence="3">cv. RG33-2</strain>
    </source>
</reference>